<keyword evidence="1" id="KW-0378">Hydrolase</keyword>
<dbReference type="GO" id="GO:0004190">
    <property type="term" value="F:aspartic-type endopeptidase activity"/>
    <property type="evidence" value="ECO:0007669"/>
    <property type="project" value="InterPro"/>
</dbReference>
<reference evidence="1" key="1">
    <citation type="submission" date="2020-10" db="EMBL/GenBank/DDBJ databases">
        <authorList>
            <person name="Gilroy R."/>
        </authorList>
    </citation>
    <scope>NUCLEOTIDE SEQUENCE</scope>
    <source>
        <strain evidence="1">10532</strain>
    </source>
</reference>
<evidence type="ECO:0000313" key="1">
    <source>
        <dbReference type="EMBL" id="MBO8458480.1"/>
    </source>
</evidence>
<proteinExistence type="predicted"/>
<dbReference type="InterPro" id="IPR020080">
    <property type="entry name" value="OM_adhesin/peptidase_omptin"/>
</dbReference>
<dbReference type="Gene3D" id="2.40.128.90">
    <property type="entry name" value="OMPT-like"/>
    <property type="match status" value="1"/>
</dbReference>
<dbReference type="EMBL" id="JADIMM010000111">
    <property type="protein sequence ID" value="MBO8458480.1"/>
    <property type="molecule type" value="Genomic_DNA"/>
</dbReference>
<dbReference type="AlphaFoldDB" id="A0A9D9N359"/>
<gene>
    <name evidence="1" type="ORF">IAA81_09690</name>
</gene>
<dbReference type="Proteomes" id="UP000823638">
    <property type="component" value="Unassembled WGS sequence"/>
</dbReference>
<keyword evidence="1" id="KW-0645">Protease</keyword>
<name>A0A9D9N359_9SPIR</name>
<comment type="caution">
    <text evidence="1">The sequence shown here is derived from an EMBL/GenBank/DDBJ whole genome shotgun (WGS) entry which is preliminary data.</text>
</comment>
<protein>
    <submittedName>
        <fullName evidence="1">Omptin family outer membrane protease</fullName>
    </submittedName>
</protein>
<dbReference type="SUPFAM" id="SSF69917">
    <property type="entry name" value="OMPT-like"/>
    <property type="match status" value="1"/>
</dbReference>
<organism evidence="1 2">
    <name type="scientific">Candidatus Gallitreponema excrementavium</name>
    <dbReference type="NCBI Taxonomy" id="2840840"/>
    <lineage>
        <taxon>Bacteria</taxon>
        <taxon>Pseudomonadati</taxon>
        <taxon>Spirochaetota</taxon>
        <taxon>Spirochaetia</taxon>
        <taxon>Spirochaetales</taxon>
        <taxon>Candidatus Gallitreponema</taxon>
    </lineage>
</organism>
<sequence>MKNSFSISVETGISGGKTDEIVNENGNLLSLLEWKEALNPFIHTTFGWEYFFKAPEKGPSFFAELGLKAVLPVISGFITDYDYSSDGSINGYSLHNSKSEKNIEGSLSAGINLPLGNFELSGALGFFYRTKFFRGLNGYTQYPANGEAWTGNEDKNYVSGTILSYHQDYYLPALILEGVYNFTDNISTGISGIYYPYGFMNGVDSHHLRNIEFYDYVRAVMGVKAGLFFNLSFSGNKNRMFSNIALVFNYEFLYGGQGTNYQKYTGDYSGEAVLIPGVTPQTKSCSWSLSLKYF</sequence>
<accession>A0A9D9N359</accession>
<reference evidence="1" key="2">
    <citation type="journal article" date="2021" name="PeerJ">
        <title>Extensive microbial diversity within the chicken gut microbiome revealed by metagenomics and culture.</title>
        <authorList>
            <person name="Gilroy R."/>
            <person name="Ravi A."/>
            <person name="Getino M."/>
            <person name="Pursley I."/>
            <person name="Horton D.L."/>
            <person name="Alikhan N.F."/>
            <person name="Baker D."/>
            <person name="Gharbi K."/>
            <person name="Hall N."/>
            <person name="Watson M."/>
            <person name="Adriaenssens E.M."/>
            <person name="Foster-Nyarko E."/>
            <person name="Jarju S."/>
            <person name="Secka A."/>
            <person name="Antonio M."/>
            <person name="Oren A."/>
            <person name="Chaudhuri R.R."/>
            <person name="La Ragione R."/>
            <person name="Hildebrand F."/>
            <person name="Pallen M.J."/>
        </authorList>
    </citation>
    <scope>NUCLEOTIDE SEQUENCE</scope>
    <source>
        <strain evidence="1">10532</strain>
    </source>
</reference>
<dbReference type="InterPro" id="IPR053724">
    <property type="entry name" value="OMP_A26_sf"/>
</dbReference>
<dbReference type="GO" id="GO:0006508">
    <property type="term" value="P:proteolysis"/>
    <property type="evidence" value="ECO:0007669"/>
    <property type="project" value="UniProtKB-KW"/>
</dbReference>
<evidence type="ECO:0000313" key="2">
    <source>
        <dbReference type="Proteomes" id="UP000823638"/>
    </source>
</evidence>